<sequence>MWSAAIAAECIANQSYIVTHCYSLLIPSPSSKVLSYVPADFTLSTSYIFNHLSSFAKPLPFLPTGLFGGACTVLYVTQVRHVAFGSCADRAAQCLTAGCLQEE</sequence>
<evidence type="ECO:0000313" key="2">
    <source>
        <dbReference type="Proteomes" id="UP000288168"/>
    </source>
</evidence>
<gene>
    <name evidence="1" type="ORF">CEP54_015619</name>
</gene>
<protein>
    <submittedName>
        <fullName evidence="1">Uncharacterized protein</fullName>
    </submittedName>
</protein>
<dbReference type="AlphaFoldDB" id="A0A428NMU5"/>
<evidence type="ECO:0000313" key="1">
    <source>
        <dbReference type="EMBL" id="RSL42072.1"/>
    </source>
</evidence>
<dbReference type="EMBL" id="NKCI01000385">
    <property type="protein sequence ID" value="RSL42072.1"/>
    <property type="molecule type" value="Genomic_DNA"/>
</dbReference>
<accession>A0A428NMU5</accession>
<comment type="caution">
    <text evidence="1">The sequence shown here is derived from an EMBL/GenBank/DDBJ whole genome shotgun (WGS) entry which is preliminary data.</text>
</comment>
<organism evidence="1 2">
    <name type="scientific">Fusarium duplospermum</name>
    <dbReference type="NCBI Taxonomy" id="1325734"/>
    <lineage>
        <taxon>Eukaryota</taxon>
        <taxon>Fungi</taxon>
        <taxon>Dikarya</taxon>
        <taxon>Ascomycota</taxon>
        <taxon>Pezizomycotina</taxon>
        <taxon>Sordariomycetes</taxon>
        <taxon>Hypocreomycetidae</taxon>
        <taxon>Hypocreales</taxon>
        <taxon>Nectriaceae</taxon>
        <taxon>Fusarium</taxon>
        <taxon>Fusarium solani species complex</taxon>
    </lineage>
</organism>
<proteinExistence type="predicted"/>
<name>A0A428NMU5_9HYPO</name>
<reference evidence="1 2" key="1">
    <citation type="submission" date="2017-06" db="EMBL/GenBank/DDBJ databases">
        <title>Comparative genomic analysis of Ambrosia Fusariam Clade fungi.</title>
        <authorList>
            <person name="Stajich J.E."/>
            <person name="Carrillo J."/>
            <person name="Kijimoto T."/>
            <person name="Eskalen A."/>
            <person name="O'Donnell K."/>
            <person name="Kasson M."/>
        </authorList>
    </citation>
    <scope>NUCLEOTIDE SEQUENCE [LARGE SCALE GENOMIC DNA]</scope>
    <source>
        <strain evidence="1 2">NRRL62584</strain>
    </source>
</reference>
<dbReference type="Proteomes" id="UP000288168">
    <property type="component" value="Unassembled WGS sequence"/>
</dbReference>
<keyword evidence="2" id="KW-1185">Reference proteome</keyword>